<dbReference type="NCBIfam" id="TIGR04336">
    <property type="entry name" value="AmmeMemoSam_B"/>
    <property type="match status" value="1"/>
</dbReference>
<dbReference type="PROSITE" id="PS51112">
    <property type="entry name" value="AMMECR1"/>
    <property type="match status" value="1"/>
</dbReference>
<feature type="compositionally biased region" description="Gly residues" evidence="3">
    <location>
        <begin position="512"/>
        <end position="528"/>
    </location>
</feature>
<dbReference type="InterPro" id="IPR002733">
    <property type="entry name" value="AMMECR1_domain"/>
</dbReference>
<evidence type="ECO:0000313" key="5">
    <source>
        <dbReference type="EMBL" id="MBB4286474.1"/>
    </source>
</evidence>
<dbReference type="NCBIfam" id="TIGR00296">
    <property type="entry name" value="TIGR00296 family protein"/>
    <property type="match status" value="1"/>
</dbReference>
<keyword evidence="6" id="KW-1185">Reference proteome</keyword>
<feature type="region of interest" description="Disordered" evidence="3">
    <location>
        <begin position="509"/>
        <end position="535"/>
    </location>
</feature>
<dbReference type="AlphaFoldDB" id="A0A7W6S083"/>
<dbReference type="Gene3D" id="3.30.1490.150">
    <property type="entry name" value="Hypothetical protein ph0010, domain 2"/>
    <property type="match status" value="1"/>
</dbReference>
<feature type="domain" description="AMMECR1" evidence="4">
    <location>
        <begin position="312"/>
        <end position="515"/>
    </location>
</feature>
<dbReference type="Pfam" id="PF01875">
    <property type="entry name" value="Memo"/>
    <property type="match status" value="1"/>
</dbReference>
<evidence type="ECO:0000256" key="3">
    <source>
        <dbReference type="SAM" id="MobiDB-lite"/>
    </source>
</evidence>
<sequence>MTTAPVASGASGVAPGPVRPPAIAGAFYAGDAAALRRDVAAMLEAGRAARAAEAPVPKAVIAPHAGHVYSGALAARAYARLEPARERLRRVVLIGPAHRVPFHGIALSGAAAWRTPLGDVPLDQAWARERLAGIAGVAVRDEAHAAEHCLEVHLPFLQATLGDAALVPLLVGRAEPAQVARVLEALWDGPETVLIVSSDLSHFLDYDRCCSRDAGTAAAIEALDSAVIGPHEACGCTPVNGLLSLARARGLRVERLGLCNSGDTAGPRDRVVGYGAWAFHDPDGDRARVPGAAAAAASEPGDAAAAHADPAAGTEALVRAHAAALIRLAAGGLEHGVRHGRAPGLDLDQVPAALRAPGAAFVTLTRAADDRLRGCIGSVEAARPLALDVLAHGYNAGFRDGRFPPVTAEELAGLCVSVSVLTPAVALPVADRTDLLGRMRPGVDGLIIEDRVGGQVRRGLFLPQVWEQLPDPALFLAHLMRKAGLPETHWSASVRVSRFETRGVKATPWAGSGAGSGVGPGVGSGAGSGALKATA</sequence>
<dbReference type="PANTHER" id="PTHR11060:SF0">
    <property type="entry name" value="PROTEIN MEMO1"/>
    <property type="match status" value="1"/>
</dbReference>
<dbReference type="InterPro" id="IPR027623">
    <property type="entry name" value="AmmeMemoSam_A"/>
</dbReference>
<dbReference type="SUPFAM" id="SSF143447">
    <property type="entry name" value="AMMECR1-like"/>
    <property type="match status" value="1"/>
</dbReference>
<evidence type="ECO:0000256" key="1">
    <source>
        <dbReference type="ARBA" id="ARBA00006315"/>
    </source>
</evidence>
<dbReference type="NCBIfam" id="TIGR04335">
    <property type="entry name" value="AmmeMemoSam_A"/>
    <property type="match status" value="1"/>
</dbReference>
<accession>A0A7W6S083</accession>
<dbReference type="InterPro" id="IPR023473">
    <property type="entry name" value="AMMECR1"/>
</dbReference>
<dbReference type="Pfam" id="PF01871">
    <property type="entry name" value="AMMECR1"/>
    <property type="match status" value="1"/>
</dbReference>
<dbReference type="Gene3D" id="3.40.830.10">
    <property type="entry name" value="LigB-like"/>
    <property type="match status" value="1"/>
</dbReference>
<protein>
    <recommendedName>
        <fullName evidence="2">MEMO1 family protein GGD88_002206</fullName>
    </recommendedName>
</protein>
<dbReference type="InterPro" id="IPR036071">
    <property type="entry name" value="AMMECR1_dom_sf"/>
</dbReference>
<dbReference type="InterPro" id="IPR002737">
    <property type="entry name" value="MEMO1_fam"/>
</dbReference>
<proteinExistence type="inferred from homology"/>
<dbReference type="RefSeq" id="WP_184435374.1">
    <property type="nucleotide sequence ID" value="NZ_JACIGI010000017.1"/>
</dbReference>
<dbReference type="CDD" id="cd07361">
    <property type="entry name" value="MEMO_like"/>
    <property type="match status" value="1"/>
</dbReference>
<dbReference type="Proteomes" id="UP000555728">
    <property type="component" value="Unassembled WGS sequence"/>
</dbReference>
<reference evidence="5 6" key="1">
    <citation type="submission" date="2020-08" db="EMBL/GenBank/DDBJ databases">
        <title>Genome sequencing of Purple Non-Sulfur Bacteria from various extreme environments.</title>
        <authorList>
            <person name="Mayer M."/>
        </authorList>
    </citation>
    <scope>NUCLEOTIDE SEQUENCE [LARGE SCALE GENOMIC DNA]</scope>
    <source>
        <strain evidence="5 6">JA135</strain>
    </source>
</reference>
<organism evidence="5 6">
    <name type="scientific">Roseospira goensis</name>
    <dbReference type="NCBI Taxonomy" id="391922"/>
    <lineage>
        <taxon>Bacteria</taxon>
        <taxon>Pseudomonadati</taxon>
        <taxon>Pseudomonadota</taxon>
        <taxon>Alphaproteobacteria</taxon>
        <taxon>Rhodospirillales</taxon>
        <taxon>Rhodospirillaceae</taxon>
        <taxon>Roseospira</taxon>
    </lineage>
</organism>
<dbReference type="Gene3D" id="3.30.700.20">
    <property type="entry name" value="Hypothetical protein ph0010, domain 1"/>
    <property type="match status" value="1"/>
</dbReference>
<evidence type="ECO:0000256" key="2">
    <source>
        <dbReference type="HAMAP-Rule" id="MF_00055"/>
    </source>
</evidence>
<comment type="caution">
    <text evidence="5">The sequence shown here is derived from an EMBL/GenBank/DDBJ whole genome shotgun (WGS) entry which is preliminary data.</text>
</comment>
<dbReference type="EMBL" id="JACIGI010000017">
    <property type="protein sequence ID" value="MBB4286474.1"/>
    <property type="molecule type" value="Genomic_DNA"/>
</dbReference>
<dbReference type="PANTHER" id="PTHR11060">
    <property type="entry name" value="PROTEIN MEMO1"/>
    <property type="match status" value="1"/>
</dbReference>
<comment type="similarity">
    <text evidence="1 2">Belongs to the MEMO1 family.</text>
</comment>
<dbReference type="HAMAP" id="MF_00055">
    <property type="entry name" value="MEMO1"/>
    <property type="match status" value="1"/>
</dbReference>
<gene>
    <name evidence="5" type="ORF">GGD88_002206</name>
</gene>
<dbReference type="InterPro" id="IPR027485">
    <property type="entry name" value="AMMECR1_N"/>
</dbReference>
<name>A0A7W6S083_9PROT</name>
<evidence type="ECO:0000259" key="4">
    <source>
        <dbReference type="PROSITE" id="PS51112"/>
    </source>
</evidence>
<evidence type="ECO:0000313" key="6">
    <source>
        <dbReference type="Proteomes" id="UP000555728"/>
    </source>
</evidence>